<name>A0A9P8VZ38_9HYPO</name>
<evidence type="ECO:0000256" key="1">
    <source>
        <dbReference type="ARBA" id="ARBA00005375"/>
    </source>
</evidence>
<proteinExistence type="inferred from homology"/>
<organism evidence="5 6">
    <name type="scientific">Thelonectria olida</name>
    <dbReference type="NCBI Taxonomy" id="1576542"/>
    <lineage>
        <taxon>Eukaryota</taxon>
        <taxon>Fungi</taxon>
        <taxon>Dikarya</taxon>
        <taxon>Ascomycota</taxon>
        <taxon>Pezizomycotina</taxon>
        <taxon>Sordariomycetes</taxon>
        <taxon>Hypocreomycetidae</taxon>
        <taxon>Hypocreales</taxon>
        <taxon>Nectriaceae</taxon>
        <taxon>Thelonectria</taxon>
    </lineage>
</organism>
<sequence length="595" mass="65558">MAMHKRLALAVALVTSIWVQPSHGDDVWAVVAFINHGEREPVVNAPSISLTPEGAQQMLRQGKAFRARYLTDLSDSDYDHIGAARLHNINADMIDNQVLDITSQSDDYVNGGAMAFLQGLYPPSFEAFRDNREEIDMARDYTKSGDNITDFPLNGYQYPNIRTLGMLDPTSTSIQGNLRCSAWESEIRRNLSRDPNLEELYDATLSFYQGLFSTSPMQGTINLEGANLWNAYELYDFVSYEYVHNETVNEGLTNATELLATMNSWATTMERAKNAYINGTADSDDVEEKAKLYSIAGRTLSSRIALQFISNVKRNGDRDKMALMFGSHEPIVAFIAMAGLLDEESVSQGPFSLLPEPGAAMVFELYGEDAQNPEVMPSFDDLMVRFFYRASADADEDFVLYPLWGIDPENGTVPFSTFVQVMQDFGVSASEWCNICGPNPAPWCANSYYYDDERSCKKEMSAATAGGLGAFFALAVVLLGWIFWRLLQRKMNKENQQPANAAPSPSTAAAGGFKGPEKKAGDRDVAVTGNGIHHERVGSWEMKGATTVPAVAAVGVTTKDSTRVTASQRRRSFDDDDDDAISVMGATPVKAHESV</sequence>
<dbReference type="Pfam" id="PF00328">
    <property type="entry name" value="His_Phos_2"/>
    <property type="match status" value="1"/>
</dbReference>
<feature type="compositionally biased region" description="Low complexity" evidence="2">
    <location>
        <begin position="495"/>
        <end position="510"/>
    </location>
</feature>
<dbReference type="InterPro" id="IPR050645">
    <property type="entry name" value="Histidine_acid_phosphatase"/>
</dbReference>
<protein>
    <submittedName>
        <fullName evidence="5">Histidine phosphatase superfamily</fullName>
    </submittedName>
</protein>
<dbReference type="InterPro" id="IPR000560">
    <property type="entry name" value="His_Pase_clade-2"/>
</dbReference>
<feature type="transmembrane region" description="Helical" evidence="3">
    <location>
        <begin position="462"/>
        <end position="484"/>
    </location>
</feature>
<dbReference type="OrthoDB" id="258392at2759"/>
<dbReference type="SUPFAM" id="SSF53254">
    <property type="entry name" value="Phosphoglycerate mutase-like"/>
    <property type="match status" value="1"/>
</dbReference>
<keyword evidence="4" id="KW-0732">Signal</keyword>
<feature type="region of interest" description="Disordered" evidence="2">
    <location>
        <begin position="561"/>
        <end position="595"/>
    </location>
</feature>
<evidence type="ECO:0000313" key="5">
    <source>
        <dbReference type="EMBL" id="KAH6885773.1"/>
    </source>
</evidence>
<feature type="compositionally biased region" description="Basic and acidic residues" evidence="2">
    <location>
        <begin position="515"/>
        <end position="524"/>
    </location>
</feature>
<keyword evidence="3" id="KW-0812">Transmembrane</keyword>
<feature type="chain" id="PRO_5040302968" evidence="4">
    <location>
        <begin position="25"/>
        <end position="595"/>
    </location>
</feature>
<dbReference type="InterPro" id="IPR029033">
    <property type="entry name" value="His_PPase_superfam"/>
</dbReference>
<accession>A0A9P8VZ38</accession>
<evidence type="ECO:0000256" key="2">
    <source>
        <dbReference type="SAM" id="MobiDB-lite"/>
    </source>
</evidence>
<evidence type="ECO:0000256" key="4">
    <source>
        <dbReference type="SAM" id="SignalP"/>
    </source>
</evidence>
<dbReference type="AlphaFoldDB" id="A0A9P8VZ38"/>
<reference evidence="5 6" key="1">
    <citation type="journal article" date="2021" name="Nat. Commun.">
        <title>Genetic determinants of endophytism in the Arabidopsis root mycobiome.</title>
        <authorList>
            <person name="Mesny F."/>
            <person name="Miyauchi S."/>
            <person name="Thiergart T."/>
            <person name="Pickel B."/>
            <person name="Atanasova L."/>
            <person name="Karlsson M."/>
            <person name="Huettel B."/>
            <person name="Barry K.W."/>
            <person name="Haridas S."/>
            <person name="Chen C."/>
            <person name="Bauer D."/>
            <person name="Andreopoulos W."/>
            <person name="Pangilinan J."/>
            <person name="LaButti K."/>
            <person name="Riley R."/>
            <person name="Lipzen A."/>
            <person name="Clum A."/>
            <person name="Drula E."/>
            <person name="Henrissat B."/>
            <person name="Kohler A."/>
            <person name="Grigoriev I.V."/>
            <person name="Martin F.M."/>
            <person name="Hacquard S."/>
        </authorList>
    </citation>
    <scope>NUCLEOTIDE SEQUENCE [LARGE SCALE GENOMIC DNA]</scope>
    <source>
        <strain evidence="5 6">MPI-CAGE-CH-0241</strain>
    </source>
</reference>
<dbReference type="Proteomes" id="UP000777438">
    <property type="component" value="Unassembled WGS sequence"/>
</dbReference>
<comment type="caution">
    <text evidence="5">The sequence shown here is derived from an EMBL/GenBank/DDBJ whole genome shotgun (WGS) entry which is preliminary data.</text>
</comment>
<evidence type="ECO:0000256" key="3">
    <source>
        <dbReference type="SAM" id="Phobius"/>
    </source>
</evidence>
<keyword evidence="3" id="KW-1133">Transmembrane helix</keyword>
<evidence type="ECO:0000313" key="6">
    <source>
        <dbReference type="Proteomes" id="UP000777438"/>
    </source>
</evidence>
<dbReference type="GO" id="GO:0016791">
    <property type="term" value="F:phosphatase activity"/>
    <property type="evidence" value="ECO:0007669"/>
    <property type="project" value="TreeGrafter"/>
</dbReference>
<dbReference type="PANTHER" id="PTHR11567">
    <property type="entry name" value="ACID PHOSPHATASE-RELATED"/>
    <property type="match status" value="1"/>
</dbReference>
<dbReference type="PANTHER" id="PTHR11567:SF127">
    <property type="entry name" value="HISTIDINE ACID PHOSPHATASE"/>
    <property type="match status" value="1"/>
</dbReference>
<feature type="region of interest" description="Disordered" evidence="2">
    <location>
        <begin position="495"/>
        <end position="524"/>
    </location>
</feature>
<feature type="signal peptide" evidence="4">
    <location>
        <begin position="1"/>
        <end position="24"/>
    </location>
</feature>
<gene>
    <name evidence="5" type="ORF">B0T10DRAFT_530720</name>
</gene>
<keyword evidence="3" id="KW-0472">Membrane</keyword>
<dbReference type="Gene3D" id="3.40.50.1240">
    <property type="entry name" value="Phosphoglycerate mutase-like"/>
    <property type="match status" value="1"/>
</dbReference>
<dbReference type="EMBL" id="JAGPYM010000017">
    <property type="protein sequence ID" value="KAH6885773.1"/>
    <property type="molecule type" value="Genomic_DNA"/>
</dbReference>
<comment type="similarity">
    <text evidence="1">Belongs to the histidine acid phosphatase family.</text>
</comment>
<keyword evidence="6" id="KW-1185">Reference proteome</keyword>